<comment type="caution">
    <text evidence="11">The sequence shown here is derived from an EMBL/GenBank/DDBJ whole genome shotgun (WGS) entry which is preliminary data.</text>
</comment>
<keyword evidence="5 10" id="KW-0479">Metal-binding</keyword>
<feature type="binding site" evidence="10">
    <location>
        <position position="58"/>
    </location>
    <ligand>
        <name>Fe cation</name>
        <dbReference type="ChEBI" id="CHEBI:24875"/>
        <note>catalytic</note>
    </ligand>
</feature>
<dbReference type="OrthoDB" id="204928at2759"/>
<dbReference type="GO" id="GO:0043420">
    <property type="term" value="P:anthranilate metabolic process"/>
    <property type="evidence" value="ECO:0007669"/>
    <property type="project" value="UniProtKB-UniRule"/>
</dbReference>
<keyword evidence="6 10" id="KW-0223">Dioxygenase</keyword>
<evidence type="ECO:0000256" key="5">
    <source>
        <dbReference type="ARBA" id="ARBA00022723"/>
    </source>
</evidence>
<dbReference type="GO" id="GO:0008198">
    <property type="term" value="F:ferrous iron binding"/>
    <property type="evidence" value="ECO:0007669"/>
    <property type="project" value="UniProtKB-UniRule"/>
</dbReference>
<comment type="function">
    <text evidence="2 10">Catalyzes the oxidative ring opening of 3-hydroxyanthranilate to 2-amino-3-carboxymuconate semialdehyde, which spontaneously cyclizes to quinolinate.</text>
</comment>
<dbReference type="GO" id="GO:0000334">
    <property type="term" value="F:3-hydroxyanthranilate 3,4-dioxygenase activity"/>
    <property type="evidence" value="ECO:0007669"/>
    <property type="project" value="UniProtKB-UniRule"/>
</dbReference>
<dbReference type="InterPro" id="IPR010329">
    <property type="entry name" value="3hydroanth_dOase"/>
</dbReference>
<dbReference type="Proteomes" id="UP000271974">
    <property type="component" value="Unassembled WGS sequence"/>
</dbReference>
<dbReference type="PANTHER" id="PTHR15497:SF1">
    <property type="entry name" value="3-HYDROXYANTHRANILATE 3,4-DIOXYGENASE"/>
    <property type="match status" value="1"/>
</dbReference>
<comment type="subcellular location">
    <subcellularLocation>
        <location evidence="10">Cytoplasm</location>
    </subcellularLocation>
</comment>
<dbReference type="InterPro" id="IPR014710">
    <property type="entry name" value="RmlC-like_jellyroll"/>
</dbReference>
<dbReference type="HAMAP" id="MF_00825">
    <property type="entry name" value="3_HAO"/>
    <property type="match status" value="1"/>
</dbReference>
<evidence type="ECO:0000256" key="10">
    <source>
        <dbReference type="HAMAP-Rule" id="MF_03019"/>
    </source>
</evidence>
<dbReference type="EMBL" id="RQTK01000427">
    <property type="protein sequence ID" value="RUS79797.1"/>
    <property type="molecule type" value="Genomic_DNA"/>
</dbReference>
<comment type="similarity">
    <text evidence="10">Belongs to the 3-HAO family.</text>
</comment>
<keyword evidence="12" id="KW-1185">Reference proteome</keyword>
<comment type="pathway">
    <text evidence="10">Cofactor biosynthesis; NAD(+) biosynthesis; quinolinate from L-kynurenine: step 3/3.</text>
</comment>
<feature type="binding site" evidence="10">
    <location>
        <position position="52"/>
    </location>
    <ligand>
        <name>Fe cation</name>
        <dbReference type="ChEBI" id="CHEBI:24875"/>
        <note>catalytic</note>
    </ligand>
</feature>
<dbReference type="GO" id="GO:0006569">
    <property type="term" value="P:L-tryptophan catabolic process"/>
    <property type="evidence" value="ECO:0007669"/>
    <property type="project" value="UniProtKB-UniRule"/>
</dbReference>
<proteinExistence type="inferred from homology"/>
<evidence type="ECO:0000313" key="11">
    <source>
        <dbReference type="EMBL" id="RUS79797.1"/>
    </source>
</evidence>
<dbReference type="UniPathway" id="UPA00253">
    <property type="reaction ID" value="UER00330"/>
</dbReference>
<keyword evidence="4 10" id="KW-0662">Pyridine nucleotide biosynthesis</keyword>
<feature type="binding site" evidence="10">
    <location>
        <position position="48"/>
    </location>
    <ligand>
        <name>O2</name>
        <dbReference type="ChEBI" id="CHEBI:15379"/>
    </ligand>
</feature>
<sequence length="295" mass="33564">MSGKEPIVYNTDKWIAENEKFFLPPVCNKMMHKEGQMKVFYVGGPNVRKDYHIEEGEELFYMLKGDMCLKVVEHGKHRDIPIREGEIFLLPARVAHSPQRNADTIGLVIERERDEKELDGLRYFVEIDGAPTTESLFEAWFHCKDLGTQLAPIINQFFASEQYKTGQPIPGTIPETPPVSLDSEVSLQMPFCFQDWINRNRADLDSNGCVQLFPATFQFDVKVYGKGTNSEECCGFEIWIWQIEGTSSVTVDGKSYTLQPKDTMLVLDGQRYTATRPAGSVALICHQDPARKEKV</sequence>
<dbReference type="GO" id="GO:0005737">
    <property type="term" value="C:cytoplasm"/>
    <property type="evidence" value="ECO:0007669"/>
    <property type="project" value="UniProtKB-SubCell"/>
</dbReference>
<name>A0A433TDW4_ELYCH</name>
<dbReference type="AlphaFoldDB" id="A0A433TDW4"/>
<evidence type="ECO:0000256" key="9">
    <source>
        <dbReference type="ARBA" id="ARBA00052793"/>
    </source>
</evidence>
<keyword evidence="7 10" id="KW-0560">Oxidoreductase</keyword>
<evidence type="ECO:0000256" key="7">
    <source>
        <dbReference type="ARBA" id="ARBA00023002"/>
    </source>
</evidence>
<protein>
    <recommendedName>
        <fullName evidence="10">3-hydroxyanthranilate 3,4-dioxygenase</fullName>
        <ecNumber evidence="10">1.13.11.6</ecNumber>
    </recommendedName>
    <alternativeName>
        <fullName evidence="10">3-hydroxyanthranilate oxygenase</fullName>
        <shortName evidence="10">3-HAO</shortName>
    </alternativeName>
    <alternativeName>
        <fullName evidence="10">3-hydroxyanthranilic acid dioxygenase</fullName>
        <shortName evidence="10">HAD</shortName>
    </alternativeName>
</protein>
<evidence type="ECO:0000313" key="12">
    <source>
        <dbReference type="Proteomes" id="UP000271974"/>
    </source>
</evidence>
<keyword evidence="3 10" id="KW-0963">Cytoplasm</keyword>
<evidence type="ECO:0000256" key="8">
    <source>
        <dbReference type="ARBA" id="ARBA00023004"/>
    </source>
</evidence>
<keyword evidence="8 10" id="KW-0408">Iron</keyword>
<feature type="binding site" evidence="10">
    <location>
        <position position="100"/>
    </location>
    <ligand>
        <name>substrate</name>
    </ligand>
</feature>
<organism evidence="11 12">
    <name type="scientific">Elysia chlorotica</name>
    <name type="common">Eastern emerald elysia</name>
    <name type="synonym">Sea slug</name>
    <dbReference type="NCBI Taxonomy" id="188477"/>
    <lineage>
        <taxon>Eukaryota</taxon>
        <taxon>Metazoa</taxon>
        <taxon>Spiralia</taxon>
        <taxon>Lophotrochozoa</taxon>
        <taxon>Mollusca</taxon>
        <taxon>Gastropoda</taxon>
        <taxon>Heterobranchia</taxon>
        <taxon>Euthyneura</taxon>
        <taxon>Panpulmonata</taxon>
        <taxon>Sacoglossa</taxon>
        <taxon>Placobranchoidea</taxon>
        <taxon>Plakobranchidae</taxon>
        <taxon>Elysia</taxon>
    </lineage>
</organism>
<comment type="cofactor">
    <cofactor evidence="1 10">
        <name>Fe(2+)</name>
        <dbReference type="ChEBI" id="CHEBI:29033"/>
    </cofactor>
</comment>
<evidence type="ECO:0000256" key="6">
    <source>
        <dbReference type="ARBA" id="ARBA00022964"/>
    </source>
</evidence>
<dbReference type="STRING" id="188477.A0A433TDW4"/>
<dbReference type="Pfam" id="PF06052">
    <property type="entry name" value="3-HAO"/>
    <property type="match status" value="1"/>
</dbReference>
<dbReference type="PANTHER" id="PTHR15497">
    <property type="entry name" value="3-HYDROXYANTHRANILATE 3,4-DIOXYGENASE"/>
    <property type="match status" value="1"/>
</dbReference>
<dbReference type="InterPro" id="IPR011051">
    <property type="entry name" value="RmlC_Cupin_sf"/>
</dbReference>
<feature type="binding site" evidence="10">
    <location>
        <position position="110"/>
    </location>
    <ligand>
        <name>substrate</name>
    </ligand>
</feature>
<reference evidence="11 12" key="1">
    <citation type="submission" date="2019-01" db="EMBL/GenBank/DDBJ databases">
        <title>A draft genome assembly of the solar-powered sea slug Elysia chlorotica.</title>
        <authorList>
            <person name="Cai H."/>
            <person name="Li Q."/>
            <person name="Fang X."/>
            <person name="Li J."/>
            <person name="Curtis N.E."/>
            <person name="Altenburger A."/>
            <person name="Shibata T."/>
            <person name="Feng M."/>
            <person name="Maeda T."/>
            <person name="Schwartz J.A."/>
            <person name="Shigenobu S."/>
            <person name="Lundholm N."/>
            <person name="Nishiyama T."/>
            <person name="Yang H."/>
            <person name="Hasebe M."/>
            <person name="Li S."/>
            <person name="Pierce S.K."/>
            <person name="Wang J."/>
        </authorList>
    </citation>
    <scope>NUCLEOTIDE SEQUENCE [LARGE SCALE GENOMIC DNA]</scope>
    <source>
        <strain evidence="11">EC2010</strain>
        <tissue evidence="11">Whole organism of an adult</tissue>
    </source>
</reference>
<feature type="binding site" evidence="10">
    <location>
        <position position="58"/>
    </location>
    <ligand>
        <name>substrate</name>
    </ligand>
</feature>
<dbReference type="SUPFAM" id="SSF51182">
    <property type="entry name" value="RmlC-like cupins"/>
    <property type="match status" value="2"/>
</dbReference>
<dbReference type="GO" id="GO:0034354">
    <property type="term" value="P:'de novo' NAD+ biosynthetic process from L-tryptophan"/>
    <property type="evidence" value="ECO:0007669"/>
    <property type="project" value="UniProtKB-UniRule"/>
</dbReference>
<comment type="catalytic activity">
    <reaction evidence="9 10">
        <text>3-hydroxyanthranilate + O2 = (2Z,4Z)-2-amino-3-carboxymuconate 6-semialdehyde</text>
        <dbReference type="Rhea" id="RHEA:17953"/>
        <dbReference type="ChEBI" id="CHEBI:15379"/>
        <dbReference type="ChEBI" id="CHEBI:36559"/>
        <dbReference type="ChEBI" id="CHEBI:77612"/>
        <dbReference type="EC" id="1.13.11.6"/>
    </reaction>
</comment>
<accession>A0A433TDW4</accession>
<dbReference type="NCBIfam" id="TIGR03037">
    <property type="entry name" value="anthran_nbaC"/>
    <property type="match status" value="1"/>
</dbReference>
<feature type="binding site" evidence="10">
    <location>
        <position position="96"/>
    </location>
    <ligand>
        <name>Fe cation</name>
        <dbReference type="ChEBI" id="CHEBI:24875"/>
        <note>catalytic</note>
    </ligand>
</feature>
<evidence type="ECO:0000256" key="3">
    <source>
        <dbReference type="ARBA" id="ARBA00022490"/>
    </source>
</evidence>
<evidence type="ECO:0000256" key="4">
    <source>
        <dbReference type="ARBA" id="ARBA00022642"/>
    </source>
</evidence>
<dbReference type="GO" id="GO:0019805">
    <property type="term" value="P:quinolinate biosynthetic process"/>
    <property type="evidence" value="ECO:0007669"/>
    <property type="project" value="UniProtKB-UniRule"/>
</dbReference>
<gene>
    <name evidence="11" type="ORF">EGW08_012444</name>
</gene>
<evidence type="ECO:0000256" key="1">
    <source>
        <dbReference type="ARBA" id="ARBA00001954"/>
    </source>
</evidence>
<feature type="region of interest" description="Domain B" evidence="10">
    <location>
        <begin position="170"/>
        <end position="295"/>
    </location>
</feature>
<feature type="region of interest" description="Domain A (catalytic)" evidence="10">
    <location>
        <begin position="1"/>
        <end position="170"/>
    </location>
</feature>
<evidence type="ECO:0000256" key="2">
    <source>
        <dbReference type="ARBA" id="ARBA00002752"/>
    </source>
</evidence>
<dbReference type="Gene3D" id="2.60.120.10">
    <property type="entry name" value="Jelly Rolls"/>
    <property type="match status" value="1"/>
</dbReference>
<dbReference type="EC" id="1.13.11.6" evidence="10"/>
<dbReference type="FunFam" id="2.60.120.10:FF:000077">
    <property type="entry name" value="3-hydroxyanthranilate 3,4-dioxygenase"/>
    <property type="match status" value="1"/>
</dbReference>
<dbReference type="CDD" id="cd06123">
    <property type="entry name" value="cupin_HAO"/>
    <property type="match status" value="1"/>
</dbReference>
<comment type="caution">
    <text evidence="10">Lacks conserved residue(s) required for the propagation of feature annotation.</text>
</comment>